<dbReference type="InterPro" id="IPR050175">
    <property type="entry name" value="Complex_I_Subunit_2"/>
</dbReference>
<evidence type="ECO:0000256" key="13">
    <source>
        <dbReference type="ARBA" id="ARBA00023027"/>
    </source>
</evidence>
<sequence>MFFNNFMKWMIILTIIITFSSDNWFIYWLMMEMNLMLFIPLMNSKKKNSSNWMVAYFVEQSFSSTLFFMMSISFNMFNLLFFEFMIMISILIKLAMIPFHFWLTSLSELINYNTLFLILTLQKFIPLFILVMNFTEKMIFFAMISSIFGSLLLFNLKSFKKILIFSSISHQGWMISLIAMNSNFWFTYMMIYSLLIFKILSILKKNNIELKNNFFKKKIPMSEKISMTTLILSLGGMPPFIGFIMKFLSILIIINNSIFVVMILILSSIINIFIYLRMMNTNLFINSIYFSKKLFFNYNQKSVLFNMYWFISIFILNMMMF</sequence>
<keyword evidence="10 18" id="KW-1278">Translocase</keyword>
<evidence type="ECO:0000259" key="19">
    <source>
        <dbReference type="Pfam" id="PF00361"/>
    </source>
</evidence>
<keyword evidence="8 18" id="KW-0812">Transmembrane</keyword>
<evidence type="ECO:0000256" key="10">
    <source>
        <dbReference type="ARBA" id="ARBA00022967"/>
    </source>
</evidence>
<evidence type="ECO:0000256" key="7">
    <source>
        <dbReference type="ARBA" id="ARBA00022660"/>
    </source>
</evidence>
<organism evidence="20">
    <name type="scientific">Amblyomma geoemydae</name>
    <dbReference type="NCBI Taxonomy" id="1325863"/>
    <lineage>
        <taxon>Eukaryota</taxon>
        <taxon>Metazoa</taxon>
        <taxon>Ecdysozoa</taxon>
        <taxon>Arthropoda</taxon>
        <taxon>Chelicerata</taxon>
        <taxon>Arachnida</taxon>
        <taxon>Acari</taxon>
        <taxon>Parasitiformes</taxon>
        <taxon>Ixodida</taxon>
        <taxon>Ixodoidea</taxon>
        <taxon>Ixodidae</taxon>
        <taxon>Amblyomminae</taxon>
        <taxon>Amblyomma</taxon>
    </lineage>
</organism>
<keyword evidence="12 18" id="KW-1133">Transmembrane helix</keyword>
<comment type="similarity">
    <text evidence="3 18">Belongs to the complex I subunit 2 family.</text>
</comment>
<evidence type="ECO:0000256" key="16">
    <source>
        <dbReference type="ARBA" id="ARBA00023136"/>
    </source>
</evidence>
<comment type="function">
    <text evidence="1">Core subunit of the mitochondrial membrane respiratory chain NADH dehydrogenase (Complex I) that is believed to belong to the minimal assembly required for catalysis. Complex I functions in the transfer of electrons from NADH to the respiratory chain. The immediate electron acceptor for the enzyme is believed to be ubiquinone.</text>
</comment>
<gene>
    <name evidence="20" type="primary">ND2</name>
</gene>
<feature type="transmembrane region" description="Helical" evidence="18">
    <location>
        <begin position="51"/>
        <end position="74"/>
    </location>
</feature>
<dbReference type="EMBL" id="MK814531">
    <property type="protein sequence ID" value="QFQ33831.1"/>
    <property type="molecule type" value="Genomic_DNA"/>
</dbReference>
<dbReference type="GO" id="GO:0005743">
    <property type="term" value="C:mitochondrial inner membrane"/>
    <property type="evidence" value="ECO:0007669"/>
    <property type="project" value="UniProtKB-SubCell"/>
</dbReference>
<feature type="transmembrane region" description="Helical" evidence="18">
    <location>
        <begin position="138"/>
        <end position="155"/>
    </location>
</feature>
<evidence type="ECO:0000256" key="17">
    <source>
        <dbReference type="ARBA" id="ARBA00049551"/>
    </source>
</evidence>
<evidence type="ECO:0000256" key="1">
    <source>
        <dbReference type="ARBA" id="ARBA00003257"/>
    </source>
</evidence>
<dbReference type="PANTHER" id="PTHR46552:SF1">
    <property type="entry name" value="NADH-UBIQUINONE OXIDOREDUCTASE CHAIN 2"/>
    <property type="match status" value="1"/>
</dbReference>
<proteinExistence type="inferred from homology"/>
<dbReference type="InterPro" id="IPR003917">
    <property type="entry name" value="NADH_UbQ_OxRdtase_chain2"/>
</dbReference>
<dbReference type="InterPro" id="IPR001750">
    <property type="entry name" value="ND/Mrp_TM"/>
</dbReference>
<evidence type="ECO:0000256" key="8">
    <source>
        <dbReference type="ARBA" id="ARBA00022692"/>
    </source>
</evidence>
<evidence type="ECO:0000256" key="15">
    <source>
        <dbReference type="ARBA" id="ARBA00023128"/>
    </source>
</evidence>
<dbReference type="Pfam" id="PF00361">
    <property type="entry name" value="Proton_antipo_M"/>
    <property type="match status" value="1"/>
</dbReference>
<evidence type="ECO:0000313" key="20">
    <source>
        <dbReference type="EMBL" id="QFQ33831.1"/>
    </source>
</evidence>
<keyword evidence="16 18" id="KW-0472">Membrane</keyword>
<feature type="transmembrane region" description="Helical" evidence="18">
    <location>
        <begin position="303"/>
        <end position="320"/>
    </location>
</feature>
<dbReference type="PANTHER" id="PTHR46552">
    <property type="entry name" value="NADH-UBIQUINONE OXIDOREDUCTASE CHAIN 2"/>
    <property type="match status" value="1"/>
</dbReference>
<feature type="transmembrane region" description="Helical" evidence="18">
    <location>
        <begin position="115"/>
        <end position="132"/>
    </location>
</feature>
<reference evidence="20" key="1">
    <citation type="journal article" date="2019" name="Mitochondrial DNA Part B Resour">
        <title>The complete mitochondrial genome of Amblyomma geoemydae (Ixodida: Ixodidae).</title>
        <authorList>
            <person name="Chang Q.-C."/>
            <person name="Hu Y."/>
            <person name="Que T.-C."/>
            <person name="Liu Y.-X."/>
            <person name="Zhu J.-G."/>
            <person name="Diao P.-W."/>
        </authorList>
    </citation>
    <scope>NUCLEOTIDE SEQUENCE</scope>
</reference>
<evidence type="ECO:0000256" key="9">
    <source>
        <dbReference type="ARBA" id="ARBA00022792"/>
    </source>
</evidence>
<comment type="catalytic activity">
    <reaction evidence="17 18">
        <text>a ubiquinone + NADH + 5 H(+)(in) = a ubiquinol + NAD(+) + 4 H(+)(out)</text>
        <dbReference type="Rhea" id="RHEA:29091"/>
        <dbReference type="Rhea" id="RHEA-COMP:9565"/>
        <dbReference type="Rhea" id="RHEA-COMP:9566"/>
        <dbReference type="ChEBI" id="CHEBI:15378"/>
        <dbReference type="ChEBI" id="CHEBI:16389"/>
        <dbReference type="ChEBI" id="CHEBI:17976"/>
        <dbReference type="ChEBI" id="CHEBI:57540"/>
        <dbReference type="ChEBI" id="CHEBI:57945"/>
        <dbReference type="EC" id="7.1.1.2"/>
    </reaction>
</comment>
<dbReference type="AlphaFoldDB" id="A0A5P8FTD2"/>
<comment type="function">
    <text evidence="18">Core subunit of the mitochondrial membrane respiratory chain NADH dehydrogenase (Complex I) which catalyzes electron transfer from NADH through the respiratory chain, using ubiquinone as an electron acceptor. Essential for the catalytic activity and assembly of complex I.</text>
</comment>
<dbReference type="PRINTS" id="PR01436">
    <property type="entry name" value="NADHDHGNASE2"/>
</dbReference>
<evidence type="ECO:0000256" key="4">
    <source>
        <dbReference type="ARBA" id="ARBA00012944"/>
    </source>
</evidence>
<keyword evidence="11 18" id="KW-0249">Electron transport</keyword>
<feature type="transmembrane region" description="Helical" evidence="18">
    <location>
        <begin position="185"/>
        <end position="203"/>
    </location>
</feature>
<dbReference type="GO" id="GO:0006120">
    <property type="term" value="P:mitochondrial electron transport, NADH to ubiquinone"/>
    <property type="evidence" value="ECO:0007669"/>
    <property type="project" value="InterPro"/>
</dbReference>
<evidence type="ECO:0000256" key="2">
    <source>
        <dbReference type="ARBA" id="ARBA00004448"/>
    </source>
</evidence>
<evidence type="ECO:0000256" key="5">
    <source>
        <dbReference type="ARBA" id="ARBA00021008"/>
    </source>
</evidence>
<feature type="transmembrane region" description="Helical" evidence="18">
    <location>
        <begin position="250"/>
        <end position="276"/>
    </location>
</feature>
<feature type="transmembrane region" description="Helical" evidence="18">
    <location>
        <begin position="6"/>
        <end position="30"/>
    </location>
</feature>
<keyword evidence="6" id="KW-0813">Transport</keyword>
<evidence type="ECO:0000256" key="18">
    <source>
        <dbReference type="RuleBase" id="RU003403"/>
    </source>
</evidence>
<name>A0A5P8FTD2_9ACAR</name>
<feature type="domain" description="NADH:quinone oxidoreductase/Mrp antiporter transmembrane" evidence="19">
    <location>
        <begin position="21"/>
        <end position="269"/>
    </location>
</feature>
<keyword evidence="9 18" id="KW-0999">Mitochondrion inner membrane</keyword>
<dbReference type="EC" id="7.1.1.2" evidence="4 18"/>
<accession>A0A5P8FTD2</accession>
<evidence type="ECO:0000256" key="11">
    <source>
        <dbReference type="ARBA" id="ARBA00022982"/>
    </source>
</evidence>
<feature type="transmembrane region" description="Helical" evidence="18">
    <location>
        <begin position="224"/>
        <end position="244"/>
    </location>
</feature>
<keyword evidence="7 18" id="KW-0679">Respiratory chain</keyword>
<evidence type="ECO:0000256" key="6">
    <source>
        <dbReference type="ARBA" id="ARBA00022448"/>
    </source>
</evidence>
<protein>
    <recommendedName>
        <fullName evidence="5 18">NADH-ubiquinone oxidoreductase chain 2</fullName>
        <ecNumber evidence="4 18">7.1.1.2</ecNumber>
    </recommendedName>
</protein>
<dbReference type="GO" id="GO:0008137">
    <property type="term" value="F:NADH dehydrogenase (ubiquinone) activity"/>
    <property type="evidence" value="ECO:0007669"/>
    <property type="project" value="UniProtKB-EC"/>
</dbReference>
<evidence type="ECO:0000256" key="12">
    <source>
        <dbReference type="ARBA" id="ARBA00022989"/>
    </source>
</evidence>
<keyword evidence="15 18" id="KW-0496">Mitochondrion</keyword>
<keyword evidence="14 18" id="KW-0830">Ubiquinone</keyword>
<geneLocation type="mitochondrion" evidence="20"/>
<comment type="subcellular location">
    <subcellularLocation>
        <location evidence="2 18">Mitochondrion inner membrane</location>
        <topology evidence="2 18">Multi-pass membrane protein</topology>
    </subcellularLocation>
</comment>
<feature type="transmembrane region" description="Helical" evidence="18">
    <location>
        <begin position="80"/>
        <end position="103"/>
    </location>
</feature>
<keyword evidence="13 18" id="KW-0520">NAD</keyword>
<evidence type="ECO:0000256" key="14">
    <source>
        <dbReference type="ARBA" id="ARBA00023075"/>
    </source>
</evidence>
<evidence type="ECO:0000256" key="3">
    <source>
        <dbReference type="ARBA" id="ARBA00007012"/>
    </source>
</evidence>